<dbReference type="EMBL" id="CP142149">
    <property type="protein sequence ID" value="WSE34584.1"/>
    <property type="molecule type" value="Genomic_DNA"/>
</dbReference>
<dbReference type="PROSITE" id="PS51819">
    <property type="entry name" value="VOC"/>
    <property type="match status" value="2"/>
</dbReference>
<keyword evidence="7 8" id="KW-0408">Iron</keyword>
<name>A0ABZ1IK35_9PSEU</name>
<dbReference type="Pfam" id="PF00903">
    <property type="entry name" value="Glyoxalase"/>
    <property type="match status" value="1"/>
</dbReference>
<evidence type="ECO:0000256" key="5">
    <source>
        <dbReference type="ARBA" id="ARBA00022964"/>
    </source>
</evidence>
<protein>
    <submittedName>
        <fullName evidence="10">VOC family protein</fullName>
    </submittedName>
</protein>
<dbReference type="SUPFAM" id="SSF54593">
    <property type="entry name" value="Glyoxalase/Bleomycin resistance protein/Dihydroxybiphenyl dioxygenase"/>
    <property type="match status" value="2"/>
</dbReference>
<keyword evidence="4 8" id="KW-0058">Aromatic hydrocarbons catabolism</keyword>
<dbReference type="InterPro" id="IPR000486">
    <property type="entry name" value="Xdiol_ring_cleave_dOase_1/2"/>
</dbReference>
<organism evidence="10 11">
    <name type="scientific">Amycolatopsis rhabdoformis</name>
    <dbReference type="NCBI Taxonomy" id="1448059"/>
    <lineage>
        <taxon>Bacteria</taxon>
        <taxon>Bacillati</taxon>
        <taxon>Actinomycetota</taxon>
        <taxon>Actinomycetes</taxon>
        <taxon>Pseudonocardiales</taxon>
        <taxon>Pseudonocardiaceae</taxon>
        <taxon>Amycolatopsis</taxon>
    </lineage>
</organism>
<keyword evidence="3" id="KW-0479">Metal-binding</keyword>
<dbReference type="Gene3D" id="3.10.180.10">
    <property type="entry name" value="2,3-Dihydroxybiphenyl 1,2-Dioxygenase, domain 1"/>
    <property type="match status" value="2"/>
</dbReference>
<dbReference type="CDD" id="cd07237">
    <property type="entry name" value="BphC1-RGP6_C_like"/>
    <property type="match status" value="1"/>
</dbReference>
<comment type="cofactor">
    <cofactor evidence="1 8">
        <name>Fe(2+)</name>
        <dbReference type="ChEBI" id="CHEBI:29033"/>
    </cofactor>
</comment>
<keyword evidence="11" id="KW-1185">Reference proteome</keyword>
<dbReference type="Proteomes" id="UP001330812">
    <property type="component" value="Chromosome"/>
</dbReference>
<proteinExistence type="inferred from homology"/>
<dbReference type="CDD" id="cd07252">
    <property type="entry name" value="BphC1-RGP6_N_like"/>
    <property type="match status" value="1"/>
</dbReference>
<dbReference type="PROSITE" id="PS00082">
    <property type="entry name" value="EXTRADIOL_DIOXYGENAS"/>
    <property type="match status" value="1"/>
</dbReference>
<sequence>MSGVQSLGYLVVRGPVEEWRKFGADVLGAEVTSDGENGIRLRIDEHAYRIVVEDGPAEGPASLKAIGWELASAVDLADLVETLEKANCDIREDVARARARNVRKLYTLTDPEGTQLELYYGPESDHTPFASSRGVRFVTGSMGAGHVFIFAKDAEKSAAFYIDLLGFKLTDTILVGEQDAIFLHCNPRHHSIALLNVPAHGIGHLMLEVETIADVGRAFDDAQKNSNVTMSIGEHTNDKMLSFYLPTPSGFDIEYGVNGRVLDENLTVAHYSQPSIWGHHRSPLAGK</sequence>
<feature type="domain" description="VOC" evidence="9">
    <location>
        <begin position="143"/>
        <end position="258"/>
    </location>
</feature>
<dbReference type="Pfam" id="PF22632">
    <property type="entry name" value="BphC_D1"/>
    <property type="match status" value="1"/>
</dbReference>
<evidence type="ECO:0000256" key="3">
    <source>
        <dbReference type="ARBA" id="ARBA00022723"/>
    </source>
</evidence>
<evidence type="ECO:0000256" key="6">
    <source>
        <dbReference type="ARBA" id="ARBA00023002"/>
    </source>
</evidence>
<dbReference type="InterPro" id="IPR029068">
    <property type="entry name" value="Glyas_Bleomycin-R_OHBP_Dase"/>
</dbReference>
<evidence type="ECO:0000256" key="8">
    <source>
        <dbReference type="RuleBase" id="RU000683"/>
    </source>
</evidence>
<evidence type="ECO:0000256" key="4">
    <source>
        <dbReference type="ARBA" id="ARBA00022797"/>
    </source>
</evidence>
<dbReference type="InterPro" id="IPR004360">
    <property type="entry name" value="Glyas_Fos-R_dOase_dom"/>
</dbReference>
<evidence type="ECO:0000256" key="7">
    <source>
        <dbReference type="ARBA" id="ARBA00023004"/>
    </source>
</evidence>
<evidence type="ECO:0000256" key="2">
    <source>
        <dbReference type="ARBA" id="ARBA00008784"/>
    </source>
</evidence>
<comment type="similarity">
    <text evidence="2 8">Belongs to the extradiol ring-cleavage dioxygenase family.</text>
</comment>
<dbReference type="InterPro" id="IPR037523">
    <property type="entry name" value="VOC_core"/>
</dbReference>
<keyword evidence="5 8" id="KW-0223">Dioxygenase</keyword>
<reference evidence="10 11" key="1">
    <citation type="journal article" date="2015" name="Int. J. Syst. Evol. Microbiol.">
        <title>Amycolatopsis rhabdoformis sp. nov., an actinomycete isolated from a tropical forest soil.</title>
        <authorList>
            <person name="Souza W.R."/>
            <person name="Silva R.E."/>
            <person name="Goodfellow M."/>
            <person name="Busarakam K."/>
            <person name="Figueiro F.S."/>
            <person name="Ferreira D."/>
            <person name="Rodrigues-Filho E."/>
            <person name="Moraes L.A.B."/>
            <person name="Zucchi T.D."/>
        </authorList>
    </citation>
    <scope>NUCLEOTIDE SEQUENCE [LARGE SCALE GENOMIC DNA]</scope>
    <source>
        <strain evidence="10 11">NCIMB 14900</strain>
    </source>
</reference>
<evidence type="ECO:0000259" key="9">
    <source>
        <dbReference type="PROSITE" id="PS51819"/>
    </source>
</evidence>
<evidence type="ECO:0000313" key="10">
    <source>
        <dbReference type="EMBL" id="WSE34584.1"/>
    </source>
</evidence>
<evidence type="ECO:0000313" key="11">
    <source>
        <dbReference type="Proteomes" id="UP001330812"/>
    </source>
</evidence>
<evidence type="ECO:0000256" key="1">
    <source>
        <dbReference type="ARBA" id="ARBA00001954"/>
    </source>
</evidence>
<dbReference type="RefSeq" id="WP_326837392.1">
    <property type="nucleotide sequence ID" value="NZ_CP142149.1"/>
</dbReference>
<accession>A0ABZ1IK35</accession>
<keyword evidence="6 8" id="KW-0560">Oxidoreductase</keyword>
<feature type="domain" description="VOC" evidence="9">
    <location>
        <begin position="3"/>
        <end position="121"/>
    </location>
</feature>
<gene>
    <name evidence="10" type="ORF">VSH64_21275</name>
</gene>